<feature type="region of interest" description="Disordered" evidence="1">
    <location>
        <begin position="1"/>
        <end position="60"/>
    </location>
</feature>
<dbReference type="OrthoDB" id="3199698at2759"/>
<gene>
    <name evidence="2" type="ORF">CPB83DRAFT_900563</name>
</gene>
<keyword evidence="3" id="KW-1185">Reference proteome</keyword>
<evidence type="ECO:0000313" key="3">
    <source>
        <dbReference type="Proteomes" id="UP000807306"/>
    </source>
</evidence>
<organism evidence="2 3">
    <name type="scientific">Crepidotus variabilis</name>
    <dbReference type="NCBI Taxonomy" id="179855"/>
    <lineage>
        <taxon>Eukaryota</taxon>
        <taxon>Fungi</taxon>
        <taxon>Dikarya</taxon>
        <taxon>Basidiomycota</taxon>
        <taxon>Agaricomycotina</taxon>
        <taxon>Agaricomycetes</taxon>
        <taxon>Agaricomycetidae</taxon>
        <taxon>Agaricales</taxon>
        <taxon>Agaricineae</taxon>
        <taxon>Crepidotaceae</taxon>
        <taxon>Crepidotus</taxon>
    </lineage>
</organism>
<dbReference type="InterPro" id="IPR041078">
    <property type="entry name" value="Plavaka"/>
</dbReference>
<dbReference type="EMBL" id="MU158024">
    <property type="protein sequence ID" value="KAF9521567.1"/>
    <property type="molecule type" value="Genomic_DNA"/>
</dbReference>
<feature type="compositionally biased region" description="Gly residues" evidence="1">
    <location>
        <begin position="32"/>
        <end position="42"/>
    </location>
</feature>
<dbReference type="AlphaFoldDB" id="A0A9P6JHN2"/>
<proteinExistence type="predicted"/>
<evidence type="ECO:0000256" key="1">
    <source>
        <dbReference type="SAM" id="MobiDB-lite"/>
    </source>
</evidence>
<dbReference type="Proteomes" id="UP000807306">
    <property type="component" value="Unassembled WGS sequence"/>
</dbReference>
<name>A0A9P6JHN2_9AGAR</name>
<sequence>MLSEVTLRPHAENNGRGPSGPRDDRAFRGVGRSVGGSEGLEGGQTTRSRANVERSQWMPRASPDSIGGQYLGWVPILLIIPNRCTLQGLCQTGVQNVMHHLMILTLQEVGSEHMKKPTFFWTSLTLGFYGIALPFTYYFPRADIHELLAPDLLHQLIKGVFKDHLVTWVGEYLHHVHPEKKALDILADIDHCIASVPPFPGLRRFPDGHDFNQWTGDDSKALMEVYLAAIAGHIPSKIVQCIAQFLDACYLV</sequence>
<accession>A0A9P6JHN2</accession>
<evidence type="ECO:0000313" key="2">
    <source>
        <dbReference type="EMBL" id="KAF9521567.1"/>
    </source>
</evidence>
<protein>
    <submittedName>
        <fullName evidence="2">Uncharacterized protein</fullName>
    </submittedName>
</protein>
<dbReference type="Pfam" id="PF18759">
    <property type="entry name" value="Plavaka"/>
    <property type="match status" value="1"/>
</dbReference>
<reference evidence="2" key="1">
    <citation type="submission" date="2020-11" db="EMBL/GenBank/DDBJ databases">
        <authorList>
            <consortium name="DOE Joint Genome Institute"/>
            <person name="Ahrendt S."/>
            <person name="Riley R."/>
            <person name="Andreopoulos W."/>
            <person name="Labutti K."/>
            <person name="Pangilinan J."/>
            <person name="Ruiz-Duenas F.J."/>
            <person name="Barrasa J.M."/>
            <person name="Sanchez-Garcia M."/>
            <person name="Camarero S."/>
            <person name="Miyauchi S."/>
            <person name="Serrano A."/>
            <person name="Linde D."/>
            <person name="Babiker R."/>
            <person name="Drula E."/>
            <person name="Ayuso-Fernandez I."/>
            <person name="Pacheco R."/>
            <person name="Padilla G."/>
            <person name="Ferreira P."/>
            <person name="Barriuso J."/>
            <person name="Kellner H."/>
            <person name="Castanera R."/>
            <person name="Alfaro M."/>
            <person name="Ramirez L."/>
            <person name="Pisabarro A.G."/>
            <person name="Kuo A."/>
            <person name="Tritt A."/>
            <person name="Lipzen A."/>
            <person name="He G."/>
            <person name="Yan M."/>
            <person name="Ng V."/>
            <person name="Cullen D."/>
            <person name="Martin F."/>
            <person name="Rosso M.-N."/>
            <person name="Henrissat B."/>
            <person name="Hibbett D."/>
            <person name="Martinez A.T."/>
            <person name="Grigoriev I.V."/>
        </authorList>
    </citation>
    <scope>NUCLEOTIDE SEQUENCE</scope>
    <source>
        <strain evidence="2">CBS 506.95</strain>
    </source>
</reference>
<comment type="caution">
    <text evidence="2">The sequence shown here is derived from an EMBL/GenBank/DDBJ whole genome shotgun (WGS) entry which is preliminary data.</text>
</comment>